<accession>A0A2G1UPT0</accession>
<feature type="region of interest" description="Disordered" evidence="1">
    <location>
        <begin position="1"/>
        <end position="24"/>
    </location>
</feature>
<dbReference type="Pfam" id="PF12224">
    <property type="entry name" value="Amidoligase_2"/>
    <property type="match status" value="1"/>
</dbReference>
<evidence type="ECO:0000256" key="1">
    <source>
        <dbReference type="SAM" id="MobiDB-lite"/>
    </source>
</evidence>
<reference evidence="2 3" key="1">
    <citation type="submission" date="2017-09" db="EMBL/GenBank/DDBJ databases">
        <title>The draft genome sequences of Marinobacter sp. PWS21.</title>
        <authorList>
            <person name="Cao J."/>
        </authorList>
    </citation>
    <scope>NUCLEOTIDE SEQUENCE [LARGE SCALE GENOMIC DNA]</scope>
    <source>
        <strain evidence="2 3">PWS21</strain>
    </source>
</reference>
<dbReference type="InterPro" id="IPR022025">
    <property type="entry name" value="Amidoligase_2"/>
</dbReference>
<organism evidence="2 3">
    <name type="scientific">Marinobacter profundi</name>
    <dbReference type="NCBI Taxonomy" id="2666256"/>
    <lineage>
        <taxon>Bacteria</taxon>
        <taxon>Pseudomonadati</taxon>
        <taxon>Pseudomonadota</taxon>
        <taxon>Gammaproteobacteria</taxon>
        <taxon>Pseudomonadales</taxon>
        <taxon>Marinobacteraceae</taxon>
        <taxon>Marinobacter</taxon>
    </lineage>
</organism>
<comment type="caution">
    <text evidence="2">The sequence shown here is derived from an EMBL/GenBank/DDBJ whole genome shotgun (WGS) entry which is preliminary data.</text>
</comment>
<dbReference type="EMBL" id="NTFH01000004">
    <property type="protein sequence ID" value="PHQ16473.1"/>
    <property type="molecule type" value="Genomic_DNA"/>
</dbReference>
<evidence type="ECO:0000313" key="3">
    <source>
        <dbReference type="Proteomes" id="UP000231409"/>
    </source>
</evidence>
<evidence type="ECO:0008006" key="4">
    <source>
        <dbReference type="Google" id="ProtNLM"/>
    </source>
</evidence>
<dbReference type="AlphaFoldDB" id="A0A2G1UPT0"/>
<dbReference type="Proteomes" id="UP000231409">
    <property type="component" value="Unassembled WGS sequence"/>
</dbReference>
<name>A0A2G1UPT0_9GAMM</name>
<feature type="compositionally biased region" description="Basic and acidic residues" evidence="1">
    <location>
        <begin position="8"/>
        <end position="24"/>
    </location>
</feature>
<protein>
    <recommendedName>
        <fullName evidence="4">Amidoligase enzyme</fullName>
    </recommendedName>
</protein>
<evidence type="ECO:0000313" key="2">
    <source>
        <dbReference type="EMBL" id="PHQ16473.1"/>
    </source>
</evidence>
<dbReference type="RefSeq" id="WP_099613634.1">
    <property type="nucleotide sequence ID" value="NZ_KZ319368.1"/>
</dbReference>
<gene>
    <name evidence="2" type="ORF">CLH61_05230</name>
</gene>
<proteinExistence type="predicted"/>
<keyword evidence="3" id="KW-1185">Reference proteome</keyword>
<sequence length="338" mass="38784">MTSARRCRLPDISRTRDTTTGTSRERRVGVEIELSGLGYDELVTLCAQLLEGEPRLTSRYVTSLKTALGEFTVELDSDPVKELDLQDERLPESIRELGGHAMTVIDAAAEKLVPLEIVSPPIPLSRLEQIETLCDSLREAGALGSREAVYYAFGLQLNPELPDLDPATLVRYLQGFAALYDWLKARHQLDISRKLTSYIEPWDSQYTDRLVAKDYSPDMARLMSDYLTANPSRNHALDLLPLFAHLDSDLLARHVRDSRVKPRPTLHYRLPDCDIDNPRWHFSQVWNDWVVLEQLVSRPDDLQALLERFRASRKLSFHNLTHSWTDECQQWLRSKGYI</sequence>